<evidence type="ECO:0000256" key="3">
    <source>
        <dbReference type="ARBA" id="ARBA00022723"/>
    </source>
</evidence>
<dbReference type="AlphaFoldDB" id="A0A8C2T8L7"/>
<keyword evidence="7" id="KW-0805">Transcription regulation</keyword>
<dbReference type="FunFam" id="3.30.160.60:FF:000414">
    <property type="entry name" value="Zinc finger protein 398"/>
    <property type="match status" value="1"/>
</dbReference>
<feature type="domain" description="C2H2-type" evidence="14">
    <location>
        <begin position="349"/>
        <end position="376"/>
    </location>
</feature>
<dbReference type="FunFam" id="3.30.160.60:FF:001684">
    <property type="entry name" value="zinc finger protein 33B-like"/>
    <property type="match status" value="1"/>
</dbReference>
<dbReference type="FunFam" id="3.30.160.60:FF:002604">
    <property type="entry name" value="Zinc finger protein 715"/>
    <property type="match status" value="1"/>
</dbReference>
<dbReference type="GO" id="GO:0005634">
    <property type="term" value="C:nucleus"/>
    <property type="evidence" value="ECO:0007669"/>
    <property type="project" value="UniProtKB-SubCell"/>
</dbReference>
<feature type="compositionally biased region" description="Basic and acidic residues" evidence="12">
    <location>
        <begin position="45"/>
        <end position="56"/>
    </location>
</feature>
<keyword evidence="3" id="KW-0479">Metal-binding</keyword>
<dbReference type="Pfam" id="PF00096">
    <property type="entry name" value="zf-C2H2"/>
    <property type="match status" value="8"/>
</dbReference>
<dbReference type="FunFam" id="3.30.160.60:FF:002343">
    <property type="entry name" value="Zinc finger protein 33A"/>
    <property type="match status" value="1"/>
</dbReference>
<feature type="domain" description="C2H2-type" evidence="14">
    <location>
        <begin position="180"/>
        <end position="207"/>
    </location>
</feature>
<feature type="region of interest" description="Disordered" evidence="12">
    <location>
        <begin position="45"/>
        <end position="127"/>
    </location>
</feature>
<evidence type="ECO:0000256" key="7">
    <source>
        <dbReference type="ARBA" id="ARBA00023015"/>
    </source>
</evidence>
<dbReference type="PANTHER" id="PTHR24404:SF37">
    <property type="entry name" value="ZINC FINGER PROTEIN 467"/>
    <property type="match status" value="1"/>
</dbReference>
<reference evidence="15" key="2">
    <citation type="submission" date="2025-08" db="UniProtKB">
        <authorList>
            <consortium name="Ensembl"/>
        </authorList>
    </citation>
    <scope>IDENTIFICATION</scope>
</reference>
<keyword evidence="13" id="KW-0732">Signal</keyword>
<keyword evidence="5 11" id="KW-0863">Zinc-finger</keyword>
<sequence length="459" mass="50829">MFGSGFWLVVMGLRGGGSVGGPACWRPRGADEELVLIGRSVSARGLEEQRCPRSDPPEELLPGASGELLFPAPSFGSPDGQAGPAAAGGNATAQHRLSKAPGAEPGPAAEPGGVPGPAAEDRPHGCTECGKSFSGKKSLRIHQRSHAAERPYPCAECGKSFNCHSGLVRHQMIHRGERPYKCAECGKCYSRKEHLQNHQRLHTGERPFVCAACGKSFIRKQNLLKHQRIHTGERPYQCPACGRSFRYKESLKDHQRVHVEGPYICCECGQSFLDKELFAAHQRAHVDEEACTSLEAGESFRQKSKSSAKGQRSRPSKRANSEKGSGYKYGFISLVLHQKLHTGKGDGPLTCTYCGKDFRDLSKAIRHQRIHTGERPYKCSECGKSFIRRDHLLKHWRVHTGETPYQCPVCGKHFRYKESLNCHQKIHSRNPQPMDEALQHNLETGTQTSLFCLKTETKQ</sequence>
<evidence type="ECO:0000256" key="2">
    <source>
        <dbReference type="ARBA" id="ARBA00006991"/>
    </source>
</evidence>
<evidence type="ECO:0000256" key="12">
    <source>
        <dbReference type="SAM" id="MobiDB-lite"/>
    </source>
</evidence>
<feature type="signal peptide" evidence="13">
    <location>
        <begin position="1"/>
        <end position="18"/>
    </location>
</feature>
<dbReference type="InterPro" id="IPR013087">
    <property type="entry name" value="Znf_C2H2_type"/>
</dbReference>
<feature type="compositionally biased region" description="Low complexity" evidence="12">
    <location>
        <begin position="100"/>
        <end position="118"/>
    </location>
</feature>
<name>A0A8C2T8L7_COTJA</name>
<accession>A0A8C2T8L7</accession>
<evidence type="ECO:0000313" key="16">
    <source>
        <dbReference type="Proteomes" id="UP000694412"/>
    </source>
</evidence>
<protein>
    <recommendedName>
        <fullName evidence="14">C2H2-type domain-containing protein</fullName>
    </recommendedName>
</protein>
<dbReference type="InterPro" id="IPR036236">
    <property type="entry name" value="Znf_C2H2_sf"/>
</dbReference>
<reference evidence="15" key="1">
    <citation type="submission" date="2015-11" db="EMBL/GenBank/DDBJ databases">
        <authorList>
            <consortium name="International Coturnix japonica Genome Analysis Consortium"/>
            <person name="Warren W."/>
            <person name="Burt D.W."/>
            <person name="Antin P.B."/>
            <person name="Lanford R."/>
            <person name="Gros J."/>
            <person name="Wilson R.K."/>
        </authorList>
    </citation>
    <scope>NUCLEOTIDE SEQUENCE [LARGE SCALE GENOMIC DNA]</scope>
</reference>
<dbReference type="Ensembl" id="ENSCJPT00005013645.1">
    <property type="protein sequence ID" value="ENSCJPP00005009102.1"/>
    <property type="gene ID" value="ENSCJPG00005008053.1"/>
</dbReference>
<reference evidence="15" key="3">
    <citation type="submission" date="2025-09" db="UniProtKB">
        <authorList>
            <consortium name="Ensembl"/>
        </authorList>
    </citation>
    <scope>IDENTIFICATION</scope>
</reference>
<feature type="domain" description="C2H2-type" evidence="14">
    <location>
        <begin position="405"/>
        <end position="432"/>
    </location>
</feature>
<keyword evidence="6" id="KW-0862">Zinc</keyword>
<evidence type="ECO:0000256" key="4">
    <source>
        <dbReference type="ARBA" id="ARBA00022737"/>
    </source>
</evidence>
<dbReference type="FunFam" id="3.30.160.60:FF:001415">
    <property type="entry name" value="zinc finger protein 282"/>
    <property type="match status" value="1"/>
</dbReference>
<dbReference type="GO" id="GO:0006357">
    <property type="term" value="P:regulation of transcription by RNA polymerase II"/>
    <property type="evidence" value="ECO:0007669"/>
    <property type="project" value="TreeGrafter"/>
</dbReference>
<feature type="domain" description="C2H2-type" evidence="14">
    <location>
        <begin position="377"/>
        <end position="404"/>
    </location>
</feature>
<dbReference type="SMART" id="SM00355">
    <property type="entry name" value="ZnF_C2H2"/>
    <property type="match status" value="9"/>
</dbReference>
<organism evidence="15 16">
    <name type="scientific">Coturnix japonica</name>
    <name type="common">Japanese quail</name>
    <name type="synonym">Coturnix coturnix japonica</name>
    <dbReference type="NCBI Taxonomy" id="93934"/>
    <lineage>
        <taxon>Eukaryota</taxon>
        <taxon>Metazoa</taxon>
        <taxon>Chordata</taxon>
        <taxon>Craniata</taxon>
        <taxon>Vertebrata</taxon>
        <taxon>Euteleostomi</taxon>
        <taxon>Archelosauria</taxon>
        <taxon>Archosauria</taxon>
        <taxon>Dinosauria</taxon>
        <taxon>Saurischia</taxon>
        <taxon>Theropoda</taxon>
        <taxon>Coelurosauria</taxon>
        <taxon>Aves</taxon>
        <taxon>Neognathae</taxon>
        <taxon>Galloanserae</taxon>
        <taxon>Galliformes</taxon>
        <taxon>Phasianidae</taxon>
        <taxon>Perdicinae</taxon>
        <taxon>Coturnix</taxon>
    </lineage>
</organism>
<keyword evidence="9" id="KW-0804">Transcription</keyword>
<dbReference type="GO" id="GO:0003700">
    <property type="term" value="F:DNA-binding transcription factor activity"/>
    <property type="evidence" value="ECO:0007669"/>
    <property type="project" value="TreeGrafter"/>
</dbReference>
<evidence type="ECO:0000256" key="13">
    <source>
        <dbReference type="SAM" id="SignalP"/>
    </source>
</evidence>
<evidence type="ECO:0000256" key="9">
    <source>
        <dbReference type="ARBA" id="ARBA00023163"/>
    </source>
</evidence>
<keyword evidence="8" id="KW-0238">DNA-binding</keyword>
<feature type="domain" description="C2H2-type" evidence="14">
    <location>
        <begin position="236"/>
        <end position="258"/>
    </location>
</feature>
<dbReference type="GO" id="GO:0008270">
    <property type="term" value="F:zinc ion binding"/>
    <property type="evidence" value="ECO:0007669"/>
    <property type="project" value="UniProtKB-KW"/>
</dbReference>
<dbReference type="SUPFAM" id="SSF57667">
    <property type="entry name" value="beta-beta-alpha zinc fingers"/>
    <property type="match status" value="6"/>
</dbReference>
<keyword evidence="10" id="KW-0539">Nucleus</keyword>
<evidence type="ECO:0000256" key="5">
    <source>
        <dbReference type="ARBA" id="ARBA00022771"/>
    </source>
</evidence>
<dbReference type="Gene3D" id="3.30.160.60">
    <property type="entry name" value="Classic Zinc Finger"/>
    <property type="match status" value="9"/>
</dbReference>
<feature type="domain" description="C2H2-type" evidence="14">
    <location>
        <begin position="152"/>
        <end position="179"/>
    </location>
</feature>
<feature type="domain" description="C2H2-type" evidence="14">
    <location>
        <begin position="208"/>
        <end position="235"/>
    </location>
</feature>
<evidence type="ECO:0000313" key="15">
    <source>
        <dbReference type="Ensembl" id="ENSCJPP00005009102.1"/>
    </source>
</evidence>
<evidence type="ECO:0000256" key="11">
    <source>
        <dbReference type="PROSITE-ProRule" id="PRU00042"/>
    </source>
</evidence>
<feature type="compositionally biased region" description="Basic residues" evidence="12">
    <location>
        <begin position="302"/>
        <end position="317"/>
    </location>
</feature>
<evidence type="ECO:0000256" key="8">
    <source>
        <dbReference type="ARBA" id="ARBA00023125"/>
    </source>
</evidence>
<dbReference type="PROSITE" id="PS50157">
    <property type="entry name" value="ZINC_FINGER_C2H2_2"/>
    <property type="match status" value="9"/>
</dbReference>
<evidence type="ECO:0000256" key="10">
    <source>
        <dbReference type="ARBA" id="ARBA00023242"/>
    </source>
</evidence>
<comment type="subcellular location">
    <subcellularLocation>
        <location evidence="1">Nucleus</location>
    </subcellularLocation>
</comment>
<comment type="similarity">
    <text evidence="2">Belongs to the krueppel C2H2-type zinc-finger protein family.</text>
</comment>
<dbReference type="PANTHER" id="PTHR24404">
    <property type="entry name" value="ZINC FINGER PROTEIN"/>
    <property type="match status" value="1"/>
</dbReference>
<keyword evidence="4" id="KW-0677">Repeat</keyword>
<dbReference type="FunFam" id="3.30.160.60:FF:001271">
    <property type="entry name" value="Zinc finger protein 282"/>
    <property type="match status" value="1"/>
</dbReference>
<dbReference type="FunFam" id="3.30.160.60:FF:000180">
    <property type="entry name" value="Zinc finger protein 689"/>
    <property type="match status" value="1"/>
</dbReference>
<keyword evidence="16" id="KW-1185">Reference proteome</keyword>
<dbReference type="FunFam" id="3.30.160.60:FF:000151">
    <property type="entry name" value="Zinc finger and SCAN domain-containing 21"/>
    <property type="match status" value="1"/>
</dbReference>
<dbReference type="Proteomes" id="UP000694412">
    <property type="component" value="Chromosome 2"/>
</dbReference>
<feature type="region of interest" description="Disordered" evidence="12">
    <location>
        <begin position="302"/>
        <end position="324"/>
    </location>
</feature>
<dbReference type="GeneTree" id="ENSGT01150000286941"/>
<dbReference type="InterPro" id="IPR050589">
    <property type="entry name" value="Ikaros_C2H2-ZF"/>
</dbReference>
<evidence type="ECO:0000259" key="14">
    <source>
        <dbReference type="PROSITE" id="PS50157"/>
    </source>
</evidence>
<feature type="compositionally biased region" description="Low complexity" evidence="12">
    <location>
        <begin position="80"/>
        <end position="93"/>
    </location>
</feature>
<proteinExistence type="inferred from homology"/>
<evidence type="ECO:0000256" key="6">
    <source>
        <dbReference type="ARBA" id="ARBA00022833"/>
    </source>
</evidence>
<feature type="chain" id="PRO_5034329975" description="C2H2-type domain-containing protein" evidence="13">
    <location>
        <begin position="19"/>
        <end position="459"/>
    </location>
</feature>
<dbReference type="PROSITE" id="PS00028">
    <property type="entry name" value="ZINC_FINGER_C2H2_1"/>
    <property type="match status" value="9"/>
</dbReference>
<feature type="domain" description="C2H2-type" evidence="14">
    <location>
        <begin position="263"/>
        <end position="290"/>
    </location>
</feature>
<dbReference type="GO" id="GO:0000978">
    <property type="term" value="F:RNA polymerase II cis-regulatory region sequence-specific DNA binding"/>
    <property type="evidence" value="ECO:0007669"/>
    <property type="project" value="TreeGrafter"/>
</dbReference>
<evidence type="ECO:0000256" key="1">
    <source>
        <dbReference type="ARBA" id="ARBA00004123"/>
    </source>
</evidence>
<feature type="domain" description="C2H2-type" evidence="14">
    <location>
        <begin position="124"/>
        <end position="151"/>
    </location>
</feature>